<proteinExistence type="predicted"/>
<accession>A0A9C6WBV3</accession>
<dbReference type="KEGG" id="adu:107463339"/>
<evidence type="ECO:0000313" key="2">
    <source>
        <dbReference type="RefSeq" id="XP_052109397.1"/>
    </source>
</evidence>
<protein>
    <submittedName>
        <fullName evidence="2">Uncharacterized protein LOC107463339</fullName>
    </submittedName>
</protein>
<organism evidence="1 2">
    <name type="scientific">Arachis duranensis</name>
    <name type="common">Wild peanut</name>
    <dbReference type="NCBI Taxonomy" id="130453"/>
    <lineage>
        <taxon>Eukaryota</taxon>
        <taxon>Viridiplantae</taxon>
        <taxon>Streptophyta</taxon>
        <taxon>Embryophyta</taxon>
        <taxon>Tracheophyta</taxon>
        <taxon>Spermatophyta</taxon>
        <taxon>Magnoliopsida</taxon>
        <taxon>eudicotyledons</taxon>
        <taxon>Gunneridae</taxon>
        <taxon>Pentapetalae</taxon>
        <taxon>rosids</taxon>
        <taxon>fabids</taxon>
        <taxon>Fabales</taxon>
        <taxon>Fabaceae</taxon>
        <taxon>Papilionoideae</taxon>
        <taxon>50 kb inversion clade</taxon>
        <taxon>dalbergioids sensu lato</taxon>
        <taxon>Dalbergieae</taxon>
        <taxon>Pterocarpus clade</taxon>
        <taxon>Arachis</taxon>
    </lineage>
</organism>
<evidence type="ECO:0000313" key="1">
    <source>
        <dbReference type="Proteomes" id="UP000515211"/>
    </source>
</evidence>
<sequence>MDILVICSYHNKLYFNTYEYTFLTKSKHGLNENFSRQVFKLLNLPAIRIQRGFLLHIPSSLAVAATHHFRLVSSPSLLPIVVSRAHRRCSQSSQASLAHHRSSHRRLVAHHLSKKVRVAMMMMMNNNGQTRQRW</sequence>
<dbReference type="Proteomes" id="UP000515211">
    <property type="component" value="Chromosome 8"/>
</dbReference>
<dbReference type="RefSeq" id="XP_052109397.1">
    <property type="nucleotide sequence ID" value="XM_052253437.1"/>
</dbReference>
<reference evidence="2" key="2">
    <citation type="submission" date="2025-08" db="UniProtKB">
        <authorList>
            <consortium name="RefSeq"/>
        </authorList>
    </citation>
    <scope>IDENTIFICATION</scope>
    <source>
        <tissue evidence="2">Whole plant</tissue>
    </source>
</reference>
<reference evidence="1" key="1">
    <citation type="journal article" date="2016" name="Nat. Genet.">
        <title>The genome sequences of Arachis duranensis and Arachis ipaensis, the diploid ancestors of cultivated peanut.</title>
        <authorList>
            <person name="Bertioli D.J."/>
            <person name="Cannon S.B."/>
            <person name="Froenicke L."/>
            <person name="Huang G."/>
            <person name="Farmer A.D."/>
            <person name="Cannon E.K."/>
            <person name="Liu X."/>
            <person name="Gao D."/>
            <person name="Clevenger J."/>
            <person name="Dash S."/>
            <person name="Ren L."/>
            <person name="Moretzsohn M.C."/>
            <person name="Shirasawa K."/>
            <person name="Huang W."/>
            <person name="Vidigal B."/>
            <person name="Abernathy B."/>
            <person name="Chu Y."/>
            <person name="Niederhuth C.E."/>
            <person name="Umale P."/>
            <person name="Araujo A.C."/>
            <person name="Kozik A."/>
            <person name="Kim K.D."/>
            <person name="Burow M.D."/>
            <person name="Varshney R.K."/>
            <person name="Wang X."/>
            <person name="Zhang X."/>
            <person name="Barkley N."/>
            <person name="Guimaraes P.M."/>
            <person name="Isobe S."/>
            <person name="Guo B."/>
            <person name="Liao B."/>
            <person name="Stalker H.T."/>
            <person name="Schmitz R.J."/>
            <person name="Scheffler B.E."/>
            <person name="Leal-Bertioli S.C."/>
            <person name="Xun X."/>
            <person name="Jackson S.A."/>
            <person name="Michelmore R."/>
            <person name="Ozias-Akins P."/>
        </authorList>
    </citation>
    <scope>NUCLEOTIDE SEQUENCE [LARGE SCALE GENOMIC DNA]</scope>
    <source>
        <strain evidence="1">cv. V14167</strain>
    </source>
</reference>
<dbReference type="AlphaFoldDB" id="A0A9C6WBV3"/>
<name>A0A9C6WBV3_ARADU</name>
<keyword evidence="1" id="KW-1185">Reference proteome</keyword>
<dbReference type="GeneID" id="107463339"/>
<gene>
    <name evidence="2" type="primary">LOC107463339</name>
</gene>